<gene>
    <name evidence="5" type="ORF">K7G82_25250</name>
</gene>
<evidence type="ECO:0000259" key="3">
    <source>
        <dbReference type="Pfam" id="PF00501"/>
    </source>
</evidence>
<dbReference type="InterPro" id="IPR045851">
    <property type="entry name" value="AMP-bd_C_sf"/>
</dbReference>
<evidence type="ECO:0000256" key="1">
    <source>
        <dbReference type="ARBA" id="ARBA00006432"/>
    </source>
</evidence>
<dbReference type="Pfam" id="PF00501">
    <property type="entry name" value="AMP-binding"/>
    <property type="match status" value="1"/>
</dbReference>
<evidence type="ECO:0000313" key="6">
    <source>
        <dbReference type="Proteomes" id="UP000706039"/>
    </source>
</evidence>
<dbReference type="PROSITE" id="PS00455">
    <property type="entry name" value="AMP_BINDING"/>
    <property type="match status" value="1"/>
</dbReference>
<protein>
    <submittedName>
        <fullName evidence="5">Acyl--CoA ligase</fullName>
    </submittedName>
</protein>
<feature type="domain" description="AMP-dependent synthetase/ligase" evidence="3">
    <location>
        <begin position="20"/>
        <end position="406"/>
    </location>
</feature>
<sequence>MLKLDIPLFEAEETIPDLLARQARVRHDSPYAHFPDRSISYGALHAAAMRWARAFHAAGIRAGDHVATLMPNCADWLPVYYGALGAGAAVVALNARYKRQELAYTLGHSRSRILVTTNDFAEHVDYEPLLRDVLPDFEGQTPFDLRTEAAPDLRAVVMCGDGPAGPFPAAHAFLQRGESVDAADVAAEATLRRIDDTAAIIYTSGTTSNPKGCELSHRALQSCWSTFSNIVDLGADESVWLPMPFFHTGGIGPMTTILARGAALVSQPHFDPDILLELIERHRVNHLYSGFPQLSFPVLEHPRFDRIRFTHVRTMLNVGPAAMQMRAQQLLPENATLLNLFGMTEGSGIVTFTPIDAPLEIRARSSGLPPPHSDVRIVDPDTLATCADGVAGEIQFRGPGAFTRYYRDPDATNATIIEDGWVRTGDRGEIGPDGHLLFLGRIKDILKVGGENVGAVEIEAFLQTIPEIQLAQVIGMPDDRMGEVPIAFVERRPGMEIGQDEIIAACQGQLARWKIPRRILFVSEWPMSATKVQKFRLKELLASGSES</sequence>
<dbReference type="Pfam" id="PF13193">
    <property type="entry name" value="AMP-binding_C"/>
    <property type="match status" value="1"/>
</dbReference>
<feature type="domain" description="AMP-binding enzyme C-terminal" evidence="4">
    <location>
        <begin position="457"/>
        <end position="529"/>
    </location>
</feature>
<name>A0ABS7PWP9_9SPHN</name>
<evidence type="ECO:0000313" key="5">
    <source>
        <dbReference type="EMBL" id="MBY8825633.1"/>
    </source>
</evidence>
<evidence type="ECO:0000259" key="4">
    <source>
        <dbReference type="Pfam" id="PF13193"/>
    </source>
</evidence>
<accession>A0ABS7PWP9</accession>
<dbReference type="Gene3D" id="3.40.50.12780">
    <property type="entry name" value="N-terminal domain of ligase-like"/>
    <property type="match status" value="1"/>
</dbReference>
<comment type="similarity">
    <text evidence="1">Belongs to the ATP-dependent AMP-binding enzyme family.</text>
</comment>
<dbReference type="InterPro" id="IPR025110">
    <property type="entry name" value="AMP-bd_C"/>
</dbReference>
<organism evidence="5 6">
    <name type="scientific">Sphingomonas colocasiae</name>
    <dbReference type="NCBI Taxonomy" id="1848973"/>
    <lineage>
        <taxon>Bacteria</taxon>
        <taxon>Pseudomonadati</taxon>
        <taxon>Pseudomonadota</taxon>
        <taxon>Alphaproteobacteria</taxon>
        <taxon>Sphingomonadales</taxon>
        <taxon>Sphingomonadaceae</taxon>
        <taxon>Sphingomonas</taxon>
    </lineage>
</organism>
<dbReference type="PANTHER" id="PTHR43201:SF5">
    <property type="entry name" value="MEDIUM-CHAIN ACYL-COA LIGASE ACSF2, MITOCHONDRIAL"/>
    <property type="match status" value="1"/>
</dbReference>
<dbReference type="Proteomes" id="UP000706039">
    <property type="component" value="Unassembled WGS sequence"/>
</dbReference>
<dbReference type="SUPFAM" id="SSF56801">
    <property type="entry name" value="Acetyl-CoA synthetase-like"/>
    <property type="match status" value="1"/>
</dbReference>
<reference evidence="5 6" key="1">
    <citation type="submission" date="2021-08" db="EMBL/GenBank/DDBJ databases">
        <authorList>
            <person name="Tuo L."/>
        </authorList>
    </citation>
    <scope>NUCLEOTIDE SEQUENCE [LARGE SCALE GENOMIC DNA]</scope>
    <source>
        <strain evidence="5 6">JCM 31229</strain>
    </source>
</reference>
<dbReference type="InterPro" id="IPR042099">
    <property type="entry name" value="ANL_N_sf"/>
</dbReference>
<dbReference type="PANTHER" id="PTHR43201">
    <property type="entry name" value="ACYL-COA SYNTHETASE"/>
    <property type="match status" value="1"/>
</dbReference>
<dbReference type="EMBL" id="JAINVV010000012">
    <property type="protein sequence ID" value="MBY8825633.1"/>
    <property type="molecule type" value="Genomic_DNA"/>
</dbReference>
<evidence type="ECO:0000256" key="2">
    <source>
        <dbReference type="ARBA" id="ARBA00022598"/>
    </source>
</evidence>
<proteinExistence type="inferred from homology"/>
<dbReference type="InterPro" id="IPR000873">
    <property type="entry name" value="AMP-dep_synth/lig_dom"/>
</dbReference>
<keyword evidence="2 5" id="KW-0436">Ligase</keyword>
<dbReference type="RefSeq" id="WP_222992724.1">
    <property type="nucleotide sequence ID" value="NZ_JAINVV010000012.1"/>
</dbReference>
<keyword evidence="6" id="KW-1185">Reference proteome</keyword>
<dbReference type="GO" id="GO:0016874">
    <property type="term" value="F:ligase activity"/>
    <property type="evidence" value="ECO:0007669"/>
    <property type="project" value="UniProtKB-KW"/>
</dbReference>
<dbReference type="InterPro" id="IPR020845">
    <property type="entry name" value="AMP-binding_CS"/>
</dbReference>
<dbReference type="Gene3D" id="3.30.300.30">
    <property type="match status" value="1"/>
</dbReference>
<comment type="caution">
    <text evidence="5">The sequence shown here is derived from an EMBL/GenBank/DDBJ whole genome shotgun (WGS) entry which is preliminary data.</text>
</comment>